<evidence type="ECO:0000259" key="1">
    <source>
        <dbReference type="Pfam" id="PF24764"/>
    </source>
</evidence>
<sequence length="54" mass="6310">IIQRWKYQVKCSNALWHLDGHHKMIQWGVVVHGFIDGYCRTVCNCHLSQIVANC</sequence>
<dbReference type="PANTHER" id="PTHR46791:SF5">
    <property type="entry name" value="CLR5 DOMAIN-CONTAINING PROTEIN-RELATED"/>
    <property type="match status" value="1"/>
</dbReference>
<name>A0A9P7A3H2_9AGAM</name>
<dbReference type="EMBL" id="JABBWD010000005">
    <property type="protein sequence ID" value="KAG1781733.1"/>
    <property type="molecule type" value="Genomic_DNA"/>
</dbReference>
<dbReference type="Pfam" id="PF24764">
    <property type="entry name" value="rva_4"/>
    <property type="match status" value="1"/>
</dbReference>
<organism evidence="2 3">
    <name type="scientific">Suillus placidus</name>
    <dbReference type="NCBI Taxonomy" id="48579"/>
    <lineage>
        <taxon>Eukaryota</taxon>
        <taxon>Fungi</taxon>
        <taxon>Dikarya</taxon>
        <taxon>Basidiomycota</taxon>
        <taxon>Agaricomycotina</taxon>
        <taxon>Agaricomycetes</taxon>
        <taxon>Agaricomycetidae</taxon>
        <taxon>Boletales</taxon>
        <taxon>Suillineae</taxon>
        <taxon>Suillaceae</taxon>
        <taxon>Suillus</taxon>
    </lineage>
</organism>
<evidence type="ECO:0000313" key="3">
    <source>
        <dbReference type="Proteomes" id="UP000714275"/>
    </source>
</evidence>
<dbReference type="OrthoDB" id="2686689at2759"/>
<keyword evidence="3" id="KW-1185">Reference proteome</keyword>
<protein>
    <recommendedName>
        <fullName evidence="1">Integrase core domain-containing protein</fullName>
    </recommendedName>
</protein>
<accession>A0A9P7A3H2</accession>
<dbReference type="AlphaFoldDB" id="A0A9P7A3H2"/>
<dbReference type="PANTHER" id="PTHR46791">
    <property type="entry name" value="EXPRESSED PROTEIN"/>
    <property type="match status" value="1"/>
</dbReference>
<proteinExistence type="predicted"/>
<gene>
    <name evidence="2" type="ORF">EV702DRAFT_962652</name>
</gene>
<dbReference type="InterPro" id="IPR058913">
    <property type="entry name" value="Integrase_dom_put"/>
</dbReference>
<comment type="caution">
    <text evidence="2">The sequence shown here is derived from an EMBL/GenBank/DDBJ whole genome shotgun (WGS) entry which is preliminary data.</text>
</comment>
<feature type="domain" description="Integrase core" evidence="1">
    <location>
        <begin position="7"/>
        <end position="46"/>
    </location>
</feature>
<reference evidence="2" key="1">
    <citation type="journal article" date="2020" name="New Phytol.">
        <title>Comparative genomics reveals dynamic genome evolution in host specialist ectomycorrhizal fungi.</title>
        <authorList>
            <person name="Lofgren L.A."/>
            <person name="Nguyen N.H."/>
            <person name="Vilgalys R."/>
            <person name="Ruytinx J."/>
            <person name="Liao H.L."/>
            <person name="Branco S."/>
            <person name="Kuo A."/>
            <person name="LaButti K."/>
            <person name="Lipzen A."/>
            <person name="Andreopoulos W."/>
            <person name="Pangilinan J."/>
            <person name="Riley R."/>
            <person name="Hundley H."/>
            <person name="Na H."/>
            <person name="Barry K."/>
            <person name="Grigoriev I.V."/>
            <person name="Stajich J.E."/>
            <person name="Kennedy P.G."/>
        </authorList>
    </citation>
    <scope>NUCLEOTIDE SEQUENCE</scope>
    <source>
        <strain evidence="2">DOB743</strain>
    </source>
</reference>
<feature type="non-terminal residue" evidence="2">
    <location>
        <position position="1"/>
    </location>
</feature>
<evidence type="ECO:0000313" key="2">
    <source>
        <dbReference type="EMBL" id="KAG1781733.1"/>
    </source>
</evidence>
<dbReference type="Proteomes" id="UP000714275">
    <property type="component" value="Unassembled WGS sequence"/>
</dbReference>